<keyword evidence="8" id="KW-1185">Reference proteome</keyword>
<evidence type="ECO:0008006" key="9">
    <source>
        <dbReference type="Google" id="ProtNLM"/>
    </source>
</evidence>
<keyword evidence="3 6" id="KW-0732">Signal</keyword>
<dbReference type="InterPro" id="IPR006059">
    <property type="entry name" value="SBP"/>
</dbReference>
<dbReference type="OrthoDB" id="2118873at2759"/>
<dbReference type="PANTHER" id="PTHR43649">
    <property type="entry name" value="ARABINOSE-BINDING PROTEIN-RELATED"/>
    <property type="match status" value="1"/>
</dbReference>
<dbReference type="SUPFAM" id="SSF53850">
    <property type="entry name" value="Periplasmic binding protein-like II"/>
    <property type="match status" value="1"/>
</dbReference>
<evidence type="ECO:0000256" key="6">
    <source>
        <dbReference type="SAM" id="SignalP"/>
    </source>
</evidence>
<protein>
    <recommendedName>
        <fullName evidence="9">Periplasmic binding protein-like II</fullName>
    </recommendedName>
</protein>
<evidence type="ECO:0000256" key="1">
    <source>
        <dbReference type="ARBA" id="ARBA00008520"/>
    </source>
</evidence>
<keyword evidence="2" id="KW-0813">Transport</keyword>
<name>A0A507FMH2_9FUNG</name>
<gene>
    <name evidence="7" type="ORF">CcCBS67573_g01142</name>
</gene>
<feature type="compositionally biased region" description="Low complexity" evidence="4">
    <location>
        <begin position="106"/>
        <end position="130"/>
    </location>
</feature>
<evidence type="ECO:0000256" key="4">
    <source>
        <dbReference type="SAM" id="MobiDB-lite"/>
    </source>
</evidence>
<feature type="region of interest" description="Disordered" evidence="4">
    <location>
        <begin position="106"/>
        <end position="135"/>
    </location>
</feature>
<feature type="transmembrane region" description="Helical" evidence="5">
    <location>
        <begin position="606"/>
        <end position="625"/>
    </location>
</feature>
<comment type="caution">
    <text evidence="7">The sequence shown here is derived from an EMBL/GenBank/DDBJ whole genome shotgun (WGS) entry which is preliminary data.</text>
</comment>
<feature type="region of interest" description="Disordered" evidence="4">
    <location>
        <begin position="674"/>
        <end position="705"/>
    </location>
</feature>
<dbReference type="InterPro" id="IPR050490">
    <property type="entry name" value="Bact_solute-bd_prot1"/>
</dbReference>
<dbReference type="EMBL" id="QEAP01000017">
    <property type="protein sequence ID" value="TPX77621.1"/>
    <property type="molecule type" value="Genomic_DNA"/>
</dbReference>
<dbReference type="Gene3D" id="3.40.190.10">
    <property type="entry name" value="Periplasmic binding protein-like II"/>
    <property type="match status" value="2"/>
</dbReference>
<accession>A0A507FMH2</accession>
<dbReference type="Proteomes" id="UP000320333">
    <property type="component" value="Unassembled WGS sequence"/>
</dbReference>
<dbReference type="Pfam" id="PF01547">
    <property type="entry name" value="SBP_bac_1"/>
    <property type="match status" value="1"/>
</dbReference>
<evidence type="ECO:0000256" key="3">
    <source>
        <dbReference type="ARBA" id="ARBA00022729"/>
    </source>
</evidence>
<dbReference type="STRING" id="246404.A0A507FMH2"/>
<evidence type="ECO:0000256" key="5">
    <source>
        <dbReference type="SAM" id="Phobius"/>
    </source>
</evidence>
<reference evidence="7 8" key="1">
    <citation type="journal article" date="2019" name="Sci. Rep.">
        <title>Comparative genomics of chytrid fungi reveal insights into the obligate biotrophic and pathogenic lifestyle of Synchytrium endobioticum.</title>
        <authorList>
            <person name="van de Vossenberg B.T.L.H."/>
            <person name="Warris S."/>
            <person name="Nguyen H.D.T."/>
            <person name="van Gent-Pelzer M.P.E."/>
            <person name="Joly D.L."/>
            <person name="van de Geest H.C."/>
            <person name="Bonants P.J.M."/>
            <person name="Smith D.S."/>
            <person name="Levesque C.A."/>
            <person name="van der Lee T.A.J."/>
        </authorList>
    </citation>
    <scope>NUCLEOTIDE SEQUENCE [LARGE SCALE GENOMIC DNA]</scope>
    <source>
        <strain evidence="7 8">CBS 675.73</strain>
    </source>
</reference>
<keyword evidence="5" id="KW-0472">Membrane</keyword>
<evidence type="ECO:0000313" key="7">
    <source>
        <dbReference type="EMBL" id="TPX77621.1"/>
    </source>
</evidence>
<keyword evidence="5" id="KW-0812">Transmembrane</keyword>
<keyword evidence="5" id="KW-1133">Transmembrane helix</keyword>
<dbReference type="PANTHER" id="PTHR43649:SF34">
    <property type="entry name" value="ABC TRANSPORTER PERIPLASMIC-BINDING PROTEIN YCJN-RELATED"/>
    <property type="match status" value="1"/>
</dbReference>
<proteinExistence type="inferred from homology"/>
<organism evidence="7 8">
    <name type="scientific">Chytriomyces confervae</name>
    <dbReference type="NCBI Taxonomy" id="246404"/>
    <lineage>
        <taxon>Eukaryota</taxon>
        <taxon>Fungi</taxon>
        <taxon>Fungi incertae sedis</taxon>
        <taxon>Chytridiomycota</taxon>
        <taxon>Chytridiomycota incertae sedis</taxon>
        <taxon>Chytridiomycetes</taxon>
        <taxon>Chytridiales</taxon>
        <taxon>Chytriomycetaceae</taxon>
        <taxon>Chytriomyces</taxon>
    </lineage>
</organism>
<evidence type="ECO:0000313" key="8">
    <source>
        <dbReference type="Proteomes" id="UP000320333"/>
    </source>
</evidence>
<evidence type="ECO:0000256" key="2">
    <source>
        <dbReference type="ARBA" id="ARBA00022448"/>
    </source>
</evidence>
<sequence>MKLCFISSAPLLLLAAIGCTAVPSKQARQVNNPSQSNQPAVAQSSVVPSSAASLGPSLAPASLVSAASAVPITQTSLTANPAASSINSAVSSSSAPVSGILSTATTTTKTTTAPVSSTSKTSSAASQPSQVSRSADGFPVPDLSYNLTAAGPVTILMLNSQSSSPQGRFFVDKAARLTSTTVNNNNKLRIDVKSFPENTGYEAYLKQVREACDKKMGGLFDVVMLEATVLGELADCLVDLSAWDPAMGSGFAKGVLQNSYVNKRLVSLPIEADIGILYFNAEVLGKYASTNPPYSFDDIEAIAGTVLTAQRGVDNFAFSGYTSQLSGEDLTAQVAEWLLGYNRSQIVNNMTGLISLETNAVAQVLQRVSTWTTSNLIDPNDFLFEPTEPYSTAVTRGRKHPDSALADVDPPLARFVAGNSLFMRHWASTYSWLLGNDDVRFGWGIGPVVGWDHSVNVGALGGWGVGVYKYSQNPTAAVKVAKWMASREMQYDAVVNAKLRIAPTRSDLYTDKKVCNVLGEDLCAIYANVTPAVRPSSLVGRHYKNVTQIISSGMNVFFTTPETIVEALTKLTIELARELGQTVNNNTDWSVDPPAVGKKVPSHLQIQLMGLCAVILITCATVYLLKRRQIDDGIQVAKDKLAVIAQTAKQEVINKTVQRRADLDFGANEFTHLDDDDEDDLERNDKRGGRPQYSIVKGAEKDEFI</sequence>
<dbReference type="PROSITE" id="PS51257">
    <property type="entry name" value="PROKAR_LIPOPROTEIN"/>
    <property type="match status" value="1"/>
</dbReference>
<dbReference type="AlphaFoldDB" id="A0A507FMH2"/>
<feature type="chain" id="PRO_5021499868" description="Periplasmic binding protein-like II" evidence="6">
    <location>
        <begin position="28"/>
        <end position="705"/>
    </location>
</feature>
<feature type="signal peptide" evidence="6">
    <location>
        <begin position="1"/>
        <end position="27"/>
    </location>
</feature>
<comment type="similarity">
    <text evidence="1">Belongs to the bacterial solute-binding protein 1 family.</text>
</comment>